<protein>
    <recommendedName>
        <fullName evidence="3">RNA polymerase sigma-70 region 4 domain-containing protein</fullName>
    </recommendedName>
</protein>
<comment type="caution">
    <text evidence="1">The sequence shown here is derived from an EMBL/GenBank/DDBJ whole genome shotgun (WGS) entry which is preliminary data.</text>
</comment>
<evidence type="ECO:0000313" key="1">
    <source>
        <dbReference type="EMBL" id="MBM3331981.1"/>
    </source>
</evidence>
<reference evidence="1" key="1">
    <citation type="submission" date="2019-03" db="EMBL/GenBank/DDBJ databases">
        <title>Lake Tanganyika Metagenome-Assembled Genomes (MAGs).</title>
        <authorList>
            <person name="Tran P."/>
        </authorList>
    </citation>
    <scope>NUCLEOTIDE SEQUENCE</scope>
    <source>
        <strain evidence="1">K_DeepCast_150m_m2_040</strain>
    </source>
</reference>
<gene>
    <name evidence="1" type="ORF">FJY68_09055</name>
</gene>
<accession>A0A937XH70</accession>
<evidence type="ECO:0008006" key="3">
    <source>
        <dbReference type="Google" id="ProtNLM"/>
    </source>
</evidence>
<organism evidence="1 2">
    <name type="scientific">candidate division WOR-3 bacterium</name>
    <dbReference type="NCBI Taxonomy" id="2052148"/>
    <lineage>
        <taxon>Bacteria</taxon>
        <taxon>Bacteria division WOR-3</taxon>
    </lineage>
</organism>
<dbReference type="Proteomes" id="UP000779900">
    <property type="component" value="Unassembled WGS sequence"/>
</dbReference>
<sequence>MELTASQKIEKLGKAVSGMTQAELSRAVGVSRERIRQLMPRLKTKPSRRIRAWHRTVSRRTCVAMANLHDRGESLSAIGRHYGVSDYHVREAIRQVRREIEPAGRIQRLCRQEAIRKLLARGMTFEQACDKLGFSGLQRRRYRRQMGFRWEGVRTVPARKRGKK</sequence>
<dbReference type="Gene3D" id="1.10.10.60">
    <property type="entry name" value="Homeodomain-like"/>
    <property type="match status" value="1"/>
</dbReference>
<proteinExistence type="predicted"/>
<name>A0A937XH70_UNCW3</name>
<evidence type="ECO:0000313" key="2">
    <source>
        <dbReference type="Proteomes" id="UP000779900"/>
    </source>
</evidence>
<dbReference type="AlphaFoldDB" id="A0A937XH70"/>
<dbReference type="EMBL" id="VGIR01000053">
    <property type="protein sequence ID" value="MBM3331981.1"/>
    <property type="molecule type" value="Genomic_DNA"/>
</dbReference>